<accession>A0A1H3ZIQ9</accession>
<dbReference type="AlphaFoldDB" id="A0A1H3ZIQ9"/>
<dbReference type="EMBL" id="FNRL01000004">
    <property type="protein sequence ID" value="SEA23565.1"/>
    <property type="molecule type" value="Genomic_DNA"/>
</dbReference>
<evidence type="ECO:0000313" key="3">
    <source>
        <dbReference type="Proteomes" id="UP000199656"/>
    </source>
</evidence>
<dbReference type="STRING" id="408074.SAMN05660909_01245"/>
<reference evidence="3" key="1">
    <citation type="submission" date="2016-10" db="EMBL/GenBank/DDBJ databases">
        <authorList>
            <person name="Varghese N."/>
            <person name="Submissions S."/>
        </authorList>
    </citation>
    <scope>NUCLEOTIDE SEQUENCE [LARGE SCALE GENOMIC DNA]</scope>
    <source>
        <strain evidence="3">DSM 23920</strain>
    </source>
</reference>
<protein>
    <recommendedName>
        <fullName evidence="4">Rhodanese-like domain-containing protein</fullName>
    </recommendedName>
</protein>
<keyword evidence="3" id="KW-1185">Reference proteome</keyword>
<name>A0A1H3ZIQ9_9BACT</name>
<organism evidence="2 3">
    <name type="scientific">Chitinophaga terrae</name>
    <name type="common">ex Kim and Jung 2007</name>
    <dbReference type="NCBI Taxonomy" id="408074"/>
    <lineage>
        <taxon>Bacteria</taxon>
        <taxon>Pseudomonadati</taxon>
        <taxon>Bacteroidota</taxon>
        <taxon>Chitinophagia</taxon>
        <taxon>Chitinophagales</taxon>
        <taxon>Chitinophagaceae</taxon>
        <taxon>Chitinophaga</taxon>
    </lineage>
</organism>
<evidence type="ECO:0000313" key="2">
    <source>
        <dbReference type="EMBL" id="SEA23565.1"/>
    </source>
</evidence>
<sequence>MKKVYFLFVIATLLFKVAAAQQPPIEEKYLMDPAELATRIETNSNQSLILCLGPQDLIKGSVDIGEGREAETIRKLKTYLEKQDKNRAIVIYCGCCPLTKCPNTRPALAQALKMGFTKVSILNLATNLKVDWLDKNYPAKEE</sequence>
<feature type="chain" id="PRO_5011656393" description="Rhodanese-like domain-containing protein" evidence="1">
    <location>
        <begin position="21"/>
        <end position="142"/>
    </location>
</feature>
<evidence type="ECO:0008006" key="4">
    <source>
        <dbReference type="Google" id="ProtNLM"/>
    </source>
</evidence>
<feature type="signal peptide" evidence="1">
    <location>
        <begin position="1"/>
        <end position="20"/>
    </location>
</feature>
<dbReference type="OrthoDB" id="760650at2"/>
<proteinExistence type="predicted"/>
<dbReference type="RefSeq" id="WP_089759743.1">
    <property type="nucleotide sequence ID" value="NZ_BKAT01000005.1"/>
</dbReference>
<gene>
    <name evidence="2" type="ORF">SAMN05660909_01245</name>
</gene>
<dbReference type="Proteomes" id="UP000199656">
    <property type="component" value="Unassembled WGS sequence"/>
</dbReference>
<keyword evidence="1" id="KW-0732">Signal</keyword>
<evidence type="ECO:0000256" key="1">
    <source>
        <dbReference type="SAM" id="SignalP"/>
    </source>
</evidence>